<protein>
    <recommendedName>
        <fullName evidence="3">Multidrug DMT transporter permease</fullName>
    </recommendedName>
</protein>
<name>A0A328ZG73_9BURK</name>
<dbReference type="RefSeq" id="WP_111877002.1">
    <property type="nucleotide sequence ID" value="NZ_CBCSGC010000001.1"/>
</dbReference>
<dbReference type="AlphaFoldDB" id="A0A328ZG73"/>
<organism evidence="1 2">
    <name type="scientific">Paracidovorax anthurii</name>
    <dbReference type="NCBI Taxonomy" id="78229"/>
    <lineage>
        <taxon>Bacteria</taxon>
        <taxon>Pseudomonadati</taxon>
        <taxon>Pseudomonadota</taxon>
        <taxon>Betaproteobacteria</taxon>
        <taxon>Burkholderiales</taxon>
        <taxon>Comamonadaceae</taxon>
        <taxon>Paracidovorax</taxon>
    </lineage>
</organism>
<sequence length="480" mass="52958">MDDLRVLIARLGWPTPTCRWWTIQELATRLGDPATTAETEAALLKVLHSRKLEAEVVEVLCIFWMAASAHGYAPNAELPAHTPKPSLLSNLFLKALGYAAQVLDADLKVAPKDFETPSDFDGVQGVDLARIFRTTLSRLELRTKLPLIRQMAFEWAQNRAAYPEAPLQGDIWHFARPLGKGFVGPYSARAALRAISAYLRTLVVAEWLWGLPSGVVRHYALKALPIHPTLAALRPSRPAWVPVREDFSGDANSIAGILRGVVNRVAVARPGDELIALSTPVEMTMARCVEVSLVRWLQAGDSEVRDQDLAAHLDSFWRDMPTLPSAPTTPLDRKTWLGAVPIDQLLDGQSASLPLAGRMDLDRMGYLQLNLYPSRLFVPTLAGTTQTEVHQVGATLEVLEDEQVVADYAHWNAGWGPVRPGPLSGACGAALVSRGTTYREFPAAEGQVVRSFYLWEVRLLHRSNTYDAFDETLKSGVFFV</sequence>
<gene>
    <name evidence="1" type="ORF">AX018_101460</name>
</gene>
<evidence type="ECO:0000313" key="2">
    <source>
        <dbReference type="Proteomes" id="UP000248856"/>
    </source>
</evidence>
<reference evidence="1 2" key="1">
    <citation type="submission" date="2018-06" db="EMBL/GenBank/DDBJ databases">
        <title>Genomic Encyclopedia of Archaeal and Bacterial Type Strains, Phase II (KMG-II): from individual species to whole genera.</title>
        <authorList>
            <person name="Goeker M."/>
        </authorList>
    </citation>
    <scope>NUCLEOTIDE SEQUENCE [LARGE SCALE GENOMIC DNA]</scope>
    <source>
        <strain evidence="1 2">CFPB 3232</strain>
    </source>
</reference>
<dbReference type="Proteomes" id="UP000248856">
    <property type="component" value="Unassembled WGS sequence"/>
</dbReference>
<comment type="caution">
    <text evidence="1">The sequence shown here is derived from an EMBL/GenBank/DDBJ whole genome shotgun (WGS) entry which is preliminary data.</text>
</comment>
<accession>A0A328ZG73</accession>
<evidence type="ECO:0008006" key="3">
    <source>
        <dbReference type="Google" id="ProtNLM"/>
    </source>
</evidence>
<keyword evidence="2" id="KW-1185">Reference proteome</keyword>
<dbReference type="EMBL" id="QLTA01000014">
    <property type="protein sequence ID" value="RAR83552.1"/>
    <property type="molecule type" value="Genomic_DNA"/>
</dbReference>
<dbReference type="OrthoDB" id="8878886at2"/>
<evidence type="ECO:0000313" key="1">
    <source>
        <dbReference type="EMBL" id="RAR83552.1"/>
    </source>
</evidence>
<proteinExistence type="predicted"/>